<dbReference type="EMBL" id="SRLO01000016">
    <property type="protein sequence ID" value="TNN86386.1"/>
    <property type="molecule type" value="Genomic_DNA"/>
</dbReference>
<gene>
    <name evidence="1" type="ORF">EYF80_003471</name>
</gene>
<accession>A0A4Z2J851</accession>
<protein>
    <submittedName>
        <fullName evidence="1">Uncharacterized protein</fullName>
    </submittedName>
</protein>
<reference evidence="1 2" key="1">
    <citation type="submission" date="2019-03" db="EMBL/GenBank/DDBJ databases">
        <title>First draft genome of Liparis tanakae, snailfish: a comprehensive survey of snailfish specific genes.</title>
        <authorList>
            <person name="Kim W."/>
            <person name="Song I."/>
            <person name="Jeong J.-H."/>
            <person name="Kim D."/>
            <person name="Kim S."/>
            <person name="Ryu S."/>
            <person name="Song J.Y."/>
            <person name="Lee S.K."/>
        </authorList>
    </citation>
    <scope>NUCLEOTIDE SEQUENCE [LARGE SCALE GENOMIC DNA]</scope>
    <source>
        <tissue evidence="1">Muscle</tissue>
    </source>
</reference>
<organism evidence="1 2">
    <name type="scientific">Liparis tanakae</name>
    <name type="common">Tanaka's snailfish</name>
    <dbReference type="NCBI Taxonomy" id="230148"/>
    <lineage>
        <taxon>Eukaryota</taxon>
        <taxon>Metazoa</taxon>
        <taxon>Chordata</taxon>
        <taxon>Craniata</taxon>
        <taxon>Vertebrata</taxon>
        <taxon>Euteleostomi</taxon>
        <taxon>Actinopterygii</taxon>
        <taxon>Neopterygii</taxon>
        <taxon>Teleostei</taxon>
        <taxon>Neoteleostei</taxon>
        <taxon>Acanthomorphata</taxon>
        <taxon>Eupercaria</taxon>
        <taxon>Perciformes</taxon>
        <taxon>Cottioidei</taxon>
        <taxon>Cottales</taxon>
        <taxon>Liparidae</taxon>
        <taxon>Liparis</taxon>
    </lineage>
</organism>
<proteinExistence type="predicted"/>
<comment type="caution">
    <text evidence="1">The sequence shown here is derived from an EMBL/GenBank/DDBJ whole genome shotgun (WGS) entry which is preliminary data.</text>
</comment>
<dbReference type="AlphaFoldDB" id="A0A4Z2J851"/>
<sequence length="139" mass="15493">MRFCSLSSSVMPSTSAGLREPLQFSAMYLVQSERDHHIQLLSYASLLQFQLFVKLLQAVLPPVELLQDQQLLVERQLTEVGHLQLPVETQLLMKLADWESLLGPLLSPLLPSLSPAAPNPILLQGGVAVLQPLLWGFLW</sequence>
<evidence type="ECO:0000313" key="1">
    <source>
        <dbReference type="EMBL" id="TNN86386.1"/>
    </source>
</evidence>
<dbReference type="Proteomes" id="UP000314294">
    <property type="component" value="Unassembled WGS sequence"/>
</dbReference>
<name>A0A4Z2J851_9TELE</name>
<evidence type="ECO:0000313" key="2">
    <source>
        <dbReference type="Proteomes" id="UP000314294"/>
    </source>
</evidence>
<keyword evidence="2" id="KW-1185">Reference proteome</keyword>